<evidence type="ECO:0000313" key="4">
    <source>
        <dbReference type="Proteomes" id="UP001151699"/>
    </source>
</evidence>
<feature type="compositionally biased region" description="Basic and acidic residues" evidence="1">
    <location>
        <begin position="180"/>
        <end position="196"/>
    </location>
</feature>
<accession>A0A9Q0NCL5</accession>
<keyword evidence="4" id="KW-1185">Reference proteome</keyword>
<reference evidence="3" key="1">
    <citation type="submission" date="2022-07" db="EMBL/GenBank/DDBJ databases">
        <authorList>
            <person name="Trinca V."/>
            <person name="Uliana J.V.C."/>
            <person name="Torres T.T."/>
            <person name="Ward R.J."/>
            <person name="Monesi N."/>
        </authorList>
    </citation>
    <scope>NUCLEOTIDE SEQUENCE</scope>
    <source>
        <strain evidence="3">HSMRA1968</strain>
        <tissue evidence="3">Whole embryos</tissue>
    </source>
</reference>
<name>A0A9Q0NCL5_9DIPT</name>
<gene>
    <name evidence="3" type="ORF">Bhyg_02259</name>
</gene>
<proteinExistence type="predicted"/>
<dbReference type="Pfam" id="PF07841">
    <property type="entry name" value="DM4_12"/>
    <property type="match status" value="1"/>
</dbReference>
<dbReference type="InterPro" id="IPR006631">
    <property type="entry name" value="DM4_12"/>
</dbReference>
<dbReference type="OrthoDB" id="6340174at2759"/>
<dbReference type="SMART" id="SM00718">
    <property type="entry name" value="DM4_12"/>
    <property type="match status" value="1"/>
</dbReference>
<evidence type="ECO:0000256" key="2">
    <source>
        <dbReference type="SAM" id="SignalP"/>
    </source>
</evidence>
<keyword evidence="2" id="KW-0732">Signal</keyword>
<feature type="chain" id="PRO_5040351742" evidence="2">
    <location>
        <begin position="22"/>
        <end position="307"/>
    </location>
</feature>
<organism evidence="3 4">
    <name type="scientific">Pseudolycoriella hygida</name>
    <dbReference type="NCBI Taxonomy" id="35572"/>
    <lineage>
        <taxon>Eukaryota</taxon>
        <taxon>Metazoa</taxon>
        <taxon>Ecdysozoa</taxon>
        <taxon>Arthropoda</taxon>
        <taxon>Hexapoda</taxon>
        <taxon>Insecta</taxon>
        <taxon>Pterygota</taxon>
        <taxon>Neoptera</taxon>
        <taxon>Endopterygota</taxon>
        <taxon>Diptera</taxon>
        <taxon>Nematocera</taxon>
        <taxon>Sciaroidea</taxon>
        <taxon>Sciaridae</taxon>
        <taxon>Pseudolycoriella</taxon>
    </lineage>
</organism>
<dbReference type="PANTHER" id="PTHR21398">
    <property type="entry name" value="AGAP007094-PA"/>
    <property type="match status" value="1"/>
</dbReference>
<dbReference type="PANTHER" id="PTHR21398:SF22">
    <property type="entry name" value="IP12060P-RELATED"/>
    <property type="match status" value="1"/>
</dbReference>
<evidence type="ECO:0000313" key="3">
    <source>
        <dbReference type="EMBL" id="KAJ6647041.1"/>
    </source>
</evidence>
<dbReference type="EMBL" id="WJQU01000001">
    <property type="protein sequence ID" value="KAJ6647041.1"/>
    <property type="molecule type" value="Genomic_DNA"/>
</dbReference>
<feature type="signal peptide" evidence="2">
    <location>
        <begin position="1"/>
        <end position="21"/>
    </location>
</feature>
<protein>
    <submittedName>
        <fullName evidence="3">Uncharacterized protein</fullName>
    </submittedName>
</protein>
<dbReference type="Proteomes" id="UP001151699">
    <property type="component" value="Chromosome A"/>
</dbReference>
<feature type="compositionally biased region" description="Polar residues" evidence="1">
    <location>
        <begin position="131"/>
        <end position="140"/>
    </location>
</feature>
<feature type="region of interest" description="Disordered" evidence="1">
    <location>
        <begin position="118"/>
        <end position="198"/>
    </location>
</feature>
<sequence length="307" mass="34729">MLPKHVMFVLLLHNVLQSVNCYAGSAMLKTKPKSSGKSRQKRLTDLINLITEPQLNFYFEFNACYALAVVLSLPLETPPSSSVFCSYNFETNYYYAYFDNAQGLTPVSFSYITQPGTNTGSPYHKIKRPNSYGQEFSNRQLDNDAQPKNDSINATEEIDDEKLSNRTSESALNKSPAEPNEGKSSEKKQTKAELSNKKSRKLRGLLQNYFMSRRRFFKMMESKIERSQLNGNDCLLKAICETAAHTFGEHNGVIGSVVDVLFLPSASKDEKLPKRYYKAEENGKLNKCEGYNKLCPRGVFDLITTLI</sequence>
<evidence type="ECO:0000256" key="1">
    <source>
        <dbReference type="SAM" id="MobiDB-lite"/>
    </source>
</evidence>
<comment type="caution">
    <text evidence="3">The sequence shown here is derived from an EMBL/GenBank/DDBJ whole genome shotgun (WGS) entry which is preliminary data.</text>
</comment>
<dbReference type="AlphaFoldDB" id="A0A9Q0NCL5"/>